<protein>
    <submittedName>
        <fullName evidence="1">Uncharacterized protein</fullName>
    </submittedName>
</protein>
<comment type="caution">
    <text evidence="1">The sequence shown here is derived from an EMBL/GenBank/DDBJ whole genome shotgun (WGS) entry which is preliminary data.</text>
</comment>
<evidence type="ECO:0000313" key="1">
    <source>
        <dbReference type="EMBL" id="MDD7914753.1"/>
    </source>
</evidence>
<sequence>MPLELNTNRCLGVQATVIDNSGMFKTKSLIEFKDCNSKVVYTTGVGISKEKDYKKSYHQAIRSAFKSMSKFKYVYSIVDDNSNLVKETINATPKVNVVTKANLINKTSLKTELIEEKTKEILYAQPKNNGFQLVNMKPEVVFLILKTNLKDVFIIKDKNGVLYKNENTWYSEIYENNQLIKKEYLIKF</sequence>
<dbReference type="RefSeq" id="WP_265725355.1">
    <property type="nucleotide sequence ID" value="NZ_JAOSLC020000003.1"/>
</dbReference>
<reference evidence="1" key="1">
    <citation type="submission" date="2023-02" db="EMBL/GenBank/DDBJ databases">
        <title>Polaribacter ponticola sp. nov., isolated from seawater.</title>
        <authorList>
            <person name="Baek J.H."/>
            <person name="Kim J.M."/>
            <person name="Choi D.G."/>
            <person name="Jeon C.O."/>
        </authorList>
    </citation>
    <scope>NUCLEOTIDE SEQUENCE</scope>
    <source>
        <strain evidence="1">MSW5</strain>
    </source>
</reference>
<organism evidence="1 2">
    <name type="scientific">Polaribacter ponticola</name>
    <dbReference type="NCBI Taxonomy" id="2978475"/>
    <lineage>
        <taxon>Bacteria</taxon>
        <taxon>Pseudomonadati</taxon>
        <taxon>Bacteroidota</taxon>
        <taxon>Flavobacteriia</taxon>
        <taxon>Flavobacteriales</taxon>
        <taxon>Flavobacteriaceae</taxon>
    </lineage>
</organism>
<keyword evidence="2" id="KW-1185">Reference proteome</keyword>
<dbReference type="Proteomes" id="UP001151478">
    <property type="component" value="Unassembled WGS sequence"/>
</dbReference>
<proteinExistence type="predicted"/>
<accession>A0ABT5S9I0</accession>
<evidence type="ECO:0000313" key="2">
    <source>
        <dbReference type="Proteomes" id="UP001151478"/>
    </source>
</evidence>
<dbReference type="EMBL" id="JAOSLC020000003">
    <property type="protein sequence ID" value="MDD7914753.1"/>
    <property type="molecule type" value="Genomic_DNA"/>
</dbReference>
<gene>
    <name evidence="1" type="ORF">N5A56_010150</name>
</gene>
<name>A0ABT5S9I0_9FLAO</name>